<reference evidence="3" key="1">
    <citation type="journal article" date="2019" name="Int. J. Syst. Evol. Microbiol.">
        <title>The Global Catalogue of Microorganisms (GCM) 10K type strain sequencing project: providing services to taxonomists for standard genome sequencing and annotation.</title>
        <authorList>
            <consortium name="The Broad Institute Genomics Platform"/>
            <consortium name="The Broad Institute Genome Sequencing Center for Infectious Disease"/>
            <person name="Wu L."/>
            <person name="Ma J."/>
        </authorList>
    </citation>
    <scope>NUCLEOTIDE SEQUENCE [LARGE SCALE GENOMIC DNA]</scope>
    <source>
        <strain evidence="3">JCM 17458</strain>
    </source>
</reference>
<dbReference type="Gene3D" id="3.20.20.190">
    <property type="entry name" value="Phosphatidylinositol (PI) phosphodiesterase"/>
    <property type="match status" value="1"/>
</dbReference>
<dbReference type="Proteomes" id="UP001501586">
    <property type="component" value="Unassembled WGS sequence"/>
</dbReference>
<protein>
    <submittedName>
        <fullName evidence="2">Uncharacterized protein</fullName>
    </submittedName>
</protein>
<sequence length="284" mass="29763">MSTDRIPVPAQPERKPFNAPLFAGALALVAVLAVVAFNVLRPQPALTVADLQSPVVGALGAGEALYPENSREGIREVVKFGYLPAVELSGLQDGTVVLADPESGQQDLGLDQPLDQTGTEEFLQSRITPAGSDEGRAFGEGTPMTWEQALEEFGDSTVFMPEVASADLVSEVLSDIEESGRSDGIIVRSSDPEVLDAAVAQDASALYTGDPAAVTPAELTERGVTMVALPVDANSLDSWLDSDIQIWVTDLESEGALNAIAARGAFGALAENPFTLQPSVVKTD</sequence>
<keyword evidence="1" id="KW-1133">Transmembrane helix</keyword>
<dbReference type="EMBL" id="BAABAZ010000004">
    <property type="protein sequence ID" value="GAA4283353.1"/>
    <property type="molecule type" value="Genomic_DNA"/>
</dbReference>
<dbReference type="SUPFAM" id="SSF51695">
    <property type="entry name" value="PLC-like phosphodiesterases"/>
    <property type="match status" value="1"/>
</dbReference>
<comment type="caution">
    <text evidence="2">The sequence shown here is derived from an EMBL/GenBank/DDBJ whole genome shotgun (WGS) entry which is preliminary data.</text>
</comment>
<name>A0ABP8EHB0_9MICO</name>
<gene>
    <name evidence="2" type="ORF">GCM10022261_08840</name>
</gene>
<evidence type="ECO:0000256" key="1">
    <source>
        <dbReference type="SAM" id="Phobius"/>
    </source>
</evidence>
<proteinExistence type="predicted"/>
<keyword evidence="3" id="KW-1185">Reference proteome</keyword>
<dbReference type="RefSeq" id="WP_236865443.1">
    <property type="nucleotide sequence ID" value="NZ_BAABAZ010000004.1"/>
</dbReference>
<organism evidence="2 3">
    <name type="scientific">Brevibacterium daeguense</name>
    <dbReference type="NCBI Taxonomy" id="909936"/>
    <lineage>
        <taxon>Bacteria</taxon>
        <taxon>Bacillati</taxon>
        <taxon>Actinomycetota</taxon>
        <taxon>Actinomycetes</taxon>
        <taxon>Micrococcales</taxon>
        <taxon>Brevibacteriaceae</taxon>
        <taxon>Brevibacterium</taxon>
    </lineage>
</organism>
<accession>A0ABP8EHB0</accession>
<dbReference type="InterPro" id="IPR017946">
    <property type="entry name" value="PLC-like_Pdiesterase_TIM-brl"/>
</dbReference>
<keyword evidence="1" id="KW-0472">Membrane</keyword>
<feature type="transmembrane region" description="Helical" evidence="1">
    <location>
        <begin position="21"/>
        <end position="40"/>
    </location>
</feature>
<keyword evidence="1" id="KW-0812">Transmembrane</keyword>
<evidence type="ECO:0000313" key="2">
    <source>
        <dbReference type="EMBL" id="GAA4283353.1"/>
    </source>
</evidence>
<evidence type="ECO:0000313" key="3">
    <source>
        <dbReference type="Proteomes" id="UP001501586"/>
    </source>
</evidence>